<dbReference type="InterPro" id="IPR007648">
    <property type="entry name" value="ATPase_inhibitor_mt"/>
</dbReference>
<dbReference type="Proteomes" id="UP000799772">
    <property type="component" value="Unassembled WGS sequence"/>
</dbReference>
<comment type="subcellular location">
    <subcellularLocation>
        <location evidence="1">Mitochondrion</location>
    </subcellularLocation>
</comment>
<evidence type="ECO:0000256" key="5">
    <source>
        <dbReference type="SAM" id="Coils"/>
    </source>
</evidence>
<keyword evidence="3" id="KW-0496">Mitochondrion</keyword>
<organism evidence="7 8">
    <name type="scientific">Rhizodiscina lignyota</name>
    <dbReference type="NCBI Taxonomy" id="1504668"/>
    <lineage>
        <taxon>Eukaryota</taxon>
        <taxon>Fungi</taxon>
        <taxon>Dikarya</taxon>
        <taxon>Ascomycota</taxon>
        <taxon>Pezizomycotina</taxon>
        <taxon>Dothideomycetes</taxon>
        <taxon>Pleosporomycetidae</taxon>
        <taxon>Aulographales</taxon>
        <taxon>Rhizodiscinaceae</taxon>
        <taxon>Rhizodiscina</taxon>
    </lineage>
</organism>
<keyword evidence="5" id="KW-0175">Coiled coil</keyword>
<dbReference type="AlphaFoldDB" id="A0A9P4IKD4"/>
<feature type="region of interest" description="Disordered" evidence="6">
    <location>
        <begin position="24"/>
        <end position="51"/>
    </location>
</feature>
<dbReference type="OrthoDB" id="5532350at2759"/>
<evidence type="ECO:0000256" key="6">
    <source>
        <dbReference type="SAM" id="MobiDB-lite"/>
    </source>
</evidence>
<dbReference type="GO" id="GO:0005739">
    <property type="term" value="C:mitochondrion"/>
    <property type="evidence" value="ECO:0007669"/>
    <property type="project" value="UniProtKB-SubCell"/>
</dbReference>
<comment type="caution">
    <text evidence="7">The sequence shown here is derived from an EMBL/GenBank/DDBJ whole genome shotgun (WGS) entry which is preliminary data.</text>
</comment>
<comment type="function">
    <text evidence="4">Inhibits the enzyme activity of ATPase.</text>
</comment>
<proteinExistence type="inferred from homology"/>
<gene>
    <name evidence="7" type="ORF">NA57DRAFT_54941</name>
</gene>
<feature type="coiled-coil region" evidence="5">
    <location>
        <begin position="70"/>
        <end position="97"/>
    </location>
</feature>
<keyword evidence="8" id="KW-1185">Reference proteome</keyword>
<evidence type="ECO:0000313" key="7">
    <source>
        <dbReference type="EMBL" id="KAF2100868.1"/>
    </source>
</evidence>
<feature type="compositionally biased region" description="Basic and acidic residues" evidence="6">
    <location>
        <begin position="42"/>
        <end position="51"/>
    </location>
</feature>
<dbReference type="GO" id="GO:0042030">
    <property type="term" value="F:ATPase inhibitor activity"/>
    <property type="evidence" value="ECO:0007669"/>
    <property type="project" value="InterPro"/>
</dbReference>
<dbReference type="Pfam" id="PF04568">
    <property type="entry name" value="IATP"/>
    <property type="match status" value="1"/>
</dbReference>
<reference evidence="7" key="1">
    <citation type="journal article" date="2020" name="Stud. Mycol.">
        <title>101 Dothideomycetes genomes: a test case for predicting lifestyles and emergence of pathogens.</title>
        <authorList>
            <person name="Haridas S."/>
            <person name="Albert R."/>
            <person name="Binder M."/>
            <person name="Bloem J."/>
            <person name="Labutti K."/>
            <person name="Salamov A."/>
            <person name="Andreopoulos B."/>
            <person name="Baker S."/>
            <person name="Barry K."/>
            <person name="Bills G."/>
            <person name="Bluhm B."/>
            <person name="Cannon C."/>
            <person name="Castanera R."/>
            <person name="Culley D."/>
            <person name="Daum C."/>
            <person name="Ezra D."/>
            <person name="Gonzalez J."/>
            <person name="Henrissat B."/>
            <person name="Kuo A."/>
            <person name="Liang C."/>
            <person name="Lipzen A."/>
            <person name="Lutzoni F."/>
            <person name="Magnuson J."/>
            <person name="Mondo S."/>
            <person name="Nolan M."/>
            <person name="Ohm R."/>
            <person name="Pangilinan J."/>
            <person name="Park H.-J."/>
            <person name="Ramirez L."/>
            <person name="Alfaro M."/>
            <person name="Sun H."/>
            <person name="Tritt A."/>
            <person name="Yoshinaga Y."/>
            <person name="Zwiers L.-H."/>
            <person name="Turgeon B."/>
            <person name="Goodwin S."/>
            <person name="Spatafora J."/>
            <person name="Crous P."/>
            <person name="Grigoriev I."/>
        </authorList>
    </citation>
    <scope>NUCLEOTIDE SEQUENCE</scope>
    <source>
        <strain evidence="7">CBS 133067</strain>
    </source>
</reference>
<comment type="similarity">
    <text evidence="2 4">Belongs to the ATPase inhibitor family.</text>
</comment>
<protein>
    <recommendedName>
        <fullName evidence="4">ATPase inhibitor, mitochondrial</fullName>
    </recommendedName>
</protein>
<sequence length="103" mass="11464">MASLRITRAFRPLTALSSRRLLSTTPRVMAAGDTGSGSSRPMGDRSGDAFTKREKGAEDYYVKQHEKEKLLAVRAKIAEAQKHLKDLEKHVDEISKEQGGEQH</sequence>
<evidence type="ECO:0000256" key="2">
    <source>
        <dbReference type="ARBA" id="ARBA00010901"/>
    </source>
</evidence>
<evidence type="ECO:0000256" key="4">
    <source>
        <dbReference type="RuleBase" id="RU368087"/>
    </source>
</evidence>
<evidence type="ECO:0000256" key="3">
    <source>
        <dbReference type="ARBA" id="ARBA00023128"/>
    </source>
</evidence>
<name>A0A9P4IKD4_9PEZI</name>
<dbReference type="Gene3D" id="1.20.5.500">
    <property type="entry name" value="Single helix bin"/>
    <property type="match status" value="1"/>
</dbReference>
<evidence type="ECO:0000256" key="1">
    <source>
        <dbReference type="ARBA" id="ARBA00004173"/>
    </source>
</evidence>
<evidence type="ECO:0000313" key="8">
    <source>
        <dbReference type="Proteomes" id="UP000799772"/>
    </source>
</evidence>
<dbReference type="EMBL" id="ML978124">
    <property type="protein sequence ID" value="KAF2100868.1"/>
    <property type="molecule type" value="Genomic_DNA"/>
</dbReference>
<accession>A0A9P4IKD4</accession>